<comment type="caution">
    <text evidence="1">The sequence shown here is derived from an EMBL/GenBank/DDBJ whole genome shotgun (WGS) entry which is preliminary data.</text>
</comment>
<evidence type="ECO:0000313" key="2">
    <source>
        <dbReference type="Proteomes" id="UP001642540"/>
    </source>
</evidence>
<reference evidence="1 2" key="1">
    <citation type="submission" date="2024-08" db="EMBL/GenBank/DDBJ databases">
        <authorList>
            <person name="Cucini C."/>
            <person name="Frati F."/>
        </authorList>
    </citation>
    <scope>NUCLEOTIDE SEQUENCE [LARGE SCALE GENOMIC DNA]</scope>
</reference>
<dbReference type="EMBL" id="CAXLJM020000002">
    <property type="protein sequence ID" value="CAL8068877.1"/>
    <property type="molecule type" value="Genomic_DNA"/>
</dbReference>
<protein>
    <submittedName>
        <fullName evidence="1">Uncharacterized protein</fullName>
    </submittedName>
</protein>
<name>A0ABP1PL37_9HEXA</name>
<gene>
    <name evidence="1" type="ORF">ODALV1_LOCUS507</name>
</gene>
<keyword evidence="2" id="KW-1185">Reference proteome</keyword>
<dbReference type="SUPFAM" id="SSF47819">
    <property type="entry name" value="HRDC-like"/>
    <property type="match status" value="1"/>
</dbReference>
<sequence length="272" mass="31784">MIQSFYKYFDKAWTLVKDKPDFIGMYSVYPDRNIFKEIHVWRVEYGKLKNRSIQFYLSNLDVLKLAIMKPKNVNDLSDCVIKARELDNDTKLSLLCIIARLTEVNHIWIVKEIPQTKNTQNEPVAPADIMEVAVTEFDCDNDSVFDKNIVLENDVVIENDIVELVELDTVETKAGQNVDCIKNESSNPFHVVAFDKNDGKRYTMHDFINGRVKTNPLKNFFKKKMKNLNRICTNDHLIRQGLKPMKFRINRGVKAREKAAIYCKKFRGNRRN</sequence>
<dbReference type="Proteomes" id="UP001642540">
    <property type="component" value="Unassembled WGS sequence"/>
</dbReference>
<proteinExistence type="predicted"/>
<evidence type="ECO:0000313" key="1">
    <source>
        <dbReference type="EMBL" id="CAL8068877.1"/>
    </source>
</evidence>
<organism evidence="1 2">
    <name type="scientific">Orchesella dallaii</name>
    <dbReference type="NCBI Taxonomy" id="48710"/>
    <lineage>
        <taxon>Eukaryota</taxon>
        <taxon>Metazoa</taxon>
        <taxon>Ecdysozoa</taxon>
        <taxon>Arthropoda</taxon>
        <taxon>Hexapoda</taxon>
        <taxon>Collembola</taxon>
        <taxon>Entomobryomorpha</taxon>
        <taxon>Entomobryoidea</taxon>
        <taxon>Orchesellidae</taxon>
        <taxon>Orchesellinae</taxon>
        <taxon>Orchesella</taxon>
    </lineage>
</organism>
<dbReference type="InterPro" id="IPR010997">
    <property type="entry name" value="HRDC-like_sf"/>
</dbReference>
<accession>A0ABP1PL37</accession>